<evidence type="ECO:0000256" key="3">
    <source>
        <dbReference type="ARBA" id="ARBA00023274"/>
    </source>
</evidence>
<organism evidence="5 6">
    <name type="scientific">Candida verbasci</name>
    <dbReference type="NCBI Taxonomy" id="1227364"/>
    <lineage>
        <taxon>Eukaryota</taxon>
        <taxon>Fungi</taxon>
        <taxon>Dikarya</taxon>
        <taxon>Ascomycota</taxon>
        <taxon>Saccharomycotina</taxon>
        <taxon>Pichiomycetes</taxon>
        <taxon>Debaryomycetaceae</taxon>
        <taxon>Candida/Lodderomyces clade</taxon>
        <taxon>Candida</taxon>
    </lineage>
</organism>
<sequence length="287" mass="33653">MRSILFKPFRFNPIRTSIRSISTTKPTYSIFGKLTQTDSSENDLDLIKNQKQSSTTETDSEPSIDSITPQNDEKLIEYHKQQSLKKQIKKEDYLNPIKLEMFNKVVKQYGFFKNDQIVDHDGKLFKFHLNPEEIELCEPSIYLTSFRIKSSTKKATVVNRFVRGFNLKTAINQLHFNPKKMSIELEKLLKKGLEEGEKMGVNTDELYISNLWCGSDGYTRKRLQAKGRGRAGLVQHKYVHLKCILKTNQTKLRQQYERELKLKVAKPKRGVLNDEPLNFKVRPWYKW</sequence>
<dbReference type="PANTHER" id="PTHR13501:SF8">
    <property type="entry name" value="LARGE RIBOSOMAL SUBUNIT PROTEIN UL22M"/>
    <property type="match status" value="1"/>
</dbReference>
<dbReference type="PANTHER" id="PTHR13501">
    <property type="entry name" value="CHLOROPLAST 50S RIBOSOMAL PROTEIN L22-RELATED"/>
    <property type="match status" value="1"/>
</dbReference>
<reference evidence="5" key="1">
    <citation type="submission" date="2022-12" db="EMBL/GenBank/DDBJ databases">
        <authorList>
            <person name="Brejova B."/>
        </authorList>
    </citation>
    <scope>NUCLEOTIDE SEQUENCE</scope>
</reference>
<evidence type="ECO:0008006" key="7">
    <source>
        <dbReference type="Google" id="ProtNLM"/>
    </source>
</evidence>
<dbReference type="InterPro" id="IPR047867">
    <property type="entry name" value="Ribosomal_uL22_bac/org-type"/>
</dbReference>
<dbReference type="Pfam" id="PF00237">
    <property type="entry name" value="Ribosomal_L22"/>
    <property type="match status" value="1"/>
</dbReference>
<dbReference type="GO" id="GO:0005762">
    <property type="term" value="C:mitochondrial large ribosomal subunit"/>
    <property type="evidence" value="ECO:0007669"/>
    <property type="project" value="TreeGrafter"/>
</dbReference>
<evidence type="ECO:0000313" key="5">
    <source>
        <dbReference type="EMBL" id="CAI5759414.1"/>
    </source>
</evidence>
<keyword evidence="3 4" id="KW-0687">Ribonucleoprotein</keyword>
<comment type="caution">
    <text evidence="5">The sequence shown here is derived from an EMBL/GenBank/DDBJ whole genome shotgun (WGS) entry which is preliminary data.</text>
</comment>
<dbReference type="Gene3D" id="3.90.470.10">
    <property type="entry name" value="Ribosomal protein L22/L17"/>
    <property type="match status" value="1"/>
</dbReference>
<keyword evidence="6" id="KW-1185">Reference proteome</keyword>
<accession>A0A9W4U0Z3</accession>
<dbReference type="GO" id="GO:0003735">
    <property type="term" value="F:structural constituent of ribosome"/>
    <property type="evidence" value="ECO:0007669"/>
    <property type="project" value="InterPro"/>
</dbReference>
<comment type="similarity">
    <text evidence="1 4">Belongs to the universal ribosomal protein uL22 family.</text>
</comment>
<protein>
    <recommendedName>
        <fullName evidence="7">Ribosomal protein L22</fullName>
    </recommendedName>
</protein>
<proteinExistence type="inferred from homology"/>
<evidence type="ECO:0000256" key="2">
    <source>
        <dbReference type="ARBA" id="ARBA00022980"/>
    </source>
</evidence>
<dbReference type="Proteomes" id="UP001152885">
    <property type="component" value="Unassembled WGS sequence"/>
</dbReference>
<dbReference type="OrthoDB" id="416470at2759"/>
<name>A0A9W4U0Z3_9ASCO</name>
<dbReference type="InterPro" id="IPR036394">
    <property type="entry name" value="Ribosomal_uL22_sf"/>
</dbReference>
<dbReference type="SUPFAM" id="SSF54843">
    <property type="entry name" value="Ribosomal protein L22"/>
    <property type="match status" value="1"/>
</dbReference>
<evidence type="ECO:0000256" key="1">
    <source>
        <dbReference type="ARBA" id="ARBA00009451"/>
    </source>
</evidence>
<dbReference type="GO" id="GO:0006412">
    <property type="term" value="P:translation"/>
    <property type="evidence" value="ECO:0007669"/>
    <property type="project" value="InterPro"/>
</dbReference>
<gene>
    <name evidence="5" type="ORF">CANVERA_P3927</name>
</gene>
<keyword evidence="2 4" id="KW-0689">Ribosomal protein</keyword>
<evidence type="ECO:0000256" key="4">
    <source>
        <dbReference type="RuleBase" id="RU004005"/>
    </source>
</evidence>
<evidence type="ECO:0000313" key="6">
    <source>
        <dbReference type="Proteomes" id="UP001152885"/>
    </source>
</evidence>
<dbReference type="EMBL" id="CANTUO010000004">
    <property type="protein sequence ID" value="CAI5759414.1"/>
    <property type="molecule type" value="Genomic_DNA"/>
</dbReference>
<dbReference type="AlphaFoldDB" id="A0A9W4U0Z3"/>
<dbReference type="InterPro" id="IPR001063">
    <property type="entry name" value="Ribosomal_uL22"/>
</dbReference>